<feature type="region of interest" description="Disordered" evidence="2">
    <location>
        <begin position="387"/>
        <end position="431"/>
    </location>
</feature>
<keyword evidence="3" id="KW-1133">Transmembrane helix</keyword>
<gene>
    <name evidence="5" type="ORF">SAMN02982985_03033</name>
</gene>
<dbReference type="RefSeq" id="WP_093388537.1">
    <property type="nucleotide sequence ID" value="NZ_FOTW01000014.1"/>
</dbReference>
<accession>A0A1I4NPQ1</accession>
<sequence>MNNTENNPNTATKPRRHIATGLGATACVAALAVGAWSVFSDDPQRSTDDAYVGGQVVQLTAQVPGMVTRVLADNSDRVNVGAPLVEIDPADARIELAAAEAQLAQALRSVRGFNAGEARYRADIEARQAELERAQADLASRKSIAASGAVTAEEVRHAADTVRGAKAALQAAQQMAAQAQTQISGASVSAHPAVDAAAQRVRAAQLALLRGSVQAPVAGMVAQRSVQLGRRVQPGERLLSIVPLDRLWVDANFKEVQLKGVCPLQPATVTADVYGKSVVYHGHVEDIEAGTGAAFALLPAQNATGNWIKVVQRVPVRIRLERAELLSHPLRIGMSTRVSIDTSSCPATTARAARVDDASALYAAQSTAADAHVRQLIDSSIGAGRTSIGSNAGDSSADGDAPAGSNHGAREGSVGGHSTAGKRAARASGAQ</sequence>
<dbReference type="AlphaFoldDB" id="A0A1I4NPQ1"/>
<keyword evidence="3" id="KW-0472">Membrane</keyword>
<organism evidence="5 6">
    <name type="scientific">Rugamonas rubra</name>
    <dbReference type="NCBI Taxonomy" id="758825"/>
    <lineage>
        <taxon>Bacteria</taxon>
        <taxon>Pseudomonadati</taxon>
        <taxon>Pseudomonadota</taxon>
        <taxon>Betaproteobacteria</taxon>
        <taxon>Burkholderiales</taxon>
        <taxon>Oxalobacteraceae</taxon>
        <taxon>Telluria group</taxon>
        <taxon>Rugamonas</taxon>
    </lineage>
</organism>
<feature type="transmembrane region" description="Helical" evidence="3">
    <location>
        <begin position="21"/>
        <end position="39"/>
    </location>
</feature>
<proteinExistence type="predicted"/>
<reference evidence="5 6" key="1">
    <citation type="submission" date="2016-10" db="EMBL/GenBank/DDBJ databases">
        <authorList>
            <person name="de Groot N.N."/>
        </authorList>
    </citation>
    <scope>NUCLEOTIDE SEQUENCE [LARGE SCALE GENOMIC DNA]</scope>
    <source>
        <strain evidence="5 6">ATCC 43154</strain>
    </source>
</reference>
<evidence type="ECO:0000256" key="3">
    <source>
        <dbReference type="SAM" id="Phobius"/>
    </source>
</evidence>
<dbReference type="Gene3D" id="2.40.30.170">
    <property type="match status" value="1"/>
</dbReference>
<keyword evidence="3" id="KW-0812">Transmembrane</keyword>
<dbReference type="OrthoDB" id="9811754at2"/>
<dbReference type="GO" id="GO:0030313">
    <property type="term" value="C:cell envelope"/>
    <property type="evidence" value="ECO:0007669"/>
    <property type="project" value="UniProtKB-SubCell"/>
</dbReference>
<keyword evidence="6" id="KW-1185">Reference proteome</keyword>
<evidence type="ECO:0000313" key="6">
    <source>
        <dbReference type="Proteomes" id="UP000199470"/>
    </source>
</evidence>
<feature type="domain" description="Multidrug export protein EmrA/FarA alpha-helical hairpin" evidence="4">
    <location>
        <begin position="91"/>
        <end position="210"/>
    </location>
</feature>
<protein>
    <submittedName>
        <fullName evidence="5">Membrane fusion protein, multidrug efflux system</fullName>
    </submittedName>
</protein>
<dbReference type="PANTHER" id="PTHR30386">
    <property type="entry name" value="MEMBRANE FUSION SUBUNIT OF EMRAB-TOLC MULTIDRUG EFFLUX PUMP"/>
    <property type="match status" value="1"/>
</dbReference>
<comment type="subcellular location">
    <subcellularLocation>
        <location evidence="1">Cell envelope</location>
    </subcellularLocation>
</comment>
<name>A0A1I4NPQ1_9BURK</name>
<dbReference type="GO" id="GO:0055085">
    <property type="term" value="P:transmembrane transport"/>
    <property type="evidence" value="ECO:0007669"/>
    <property type="project" value="InterPro"/>
</dbReference>
<dbReference type="Gene3D" id="1.10.287.470">
    <property type="entry name" value="Helix hairpin bin"/>
    <property type="match status" value="1"/>
</dbReference>
<evidence type="ECO:0000259" key="4">
    <source>
        <dbReference type="Pfam" id="PF25885"/>
    </source>
</evidence>
<dbReference type="PANTHER" id="PTHR30386:SF19">
    <property type="entry name" value="MULTIDRUG EXPORT PROTEIN EMRA-RELATED"/>
    <property type="match status" value="1"/>
</dbReference>
<evidence type="ECO:0000256" key="1">
    <source>
        <dbReference type="ARBA" id="ARBA00004196"/>
    </source>
</evidence>
<dbReference type="STRING" id="758825.SAMN02982985_03033"/>
<dbReference type="InterPro" id="IPR050739">
    <property type="entry name" value="MFP"/>
</dbReference>
<dbReference type="EMBL" id="FOTW01000014">
    <property type="protein sequence ID" value="SFM17335.1"/>
    <property type="molecule type" value="Genomic_DNA"/>
</dbReference>
<dbReference type="Gene3D" id="2.40.50.100">
    <property type="match status" value="1"/>
</dbReference>
<dbReference type="Pfam" id="PF25885">
    <property type="entry name" value="HH_EMRA"/>
    <property type="match status" value="1"/>
</dbReference>
<dbReference type="Proteomes" id="UP000199470">
    <property type="component" value="Unassembled WGS sequence"/>
</dbReference>
<dbReference type="InterPro" id="IPR058633">
    <property type="entry name" value="EmrA/FarA_HH"/>
</dbReference>
<evidence type="ECO:0000313" key="5">
    <source>
        <dbReference type="EMBL" id="SFM17335.1"/>
    </source>
</evidence>
<feature type="compositionally biased region" description="Low complexity" evidence="2">
    <location>
        <begin position="389"/>
        <end position="406"/>
    </location>
</feature>
<evidence type="ECO:0000256" key="2">
    <source>
        <dbReference type="SAM" id="MobiDB-lite"/>
    </source>
</evidence>
<dbReference type="SUPFAM" id="SSF111369">
    <property type="entry name" value="HlyD-like secretion proteins"/>
    <property type="match status" value="2"/>
</dbReference>